<reference evidence="3" key="1">
    <citation type="journal article" date="2019" name="Int. J. Syst. Evol. Microbiol.">
        <title>The Global Catalogue of Microorganisms (GCM) 10K type strain sequencing project: providing services to taxonomists for standard genome sequencing and annotation.</title>
        <authorList>
            <consortium name="The Broad Institute Genomics Platform"/>
            <consortium name="The Broad Institute Genome Sequencing Center for Infectious Disease"/>
            <person name="Wu L."/>
            <person name="Ma J."/>
        </authorList>
    </citation>
    <scope>NUCLEOTIDE SEQUENCE [LARGE SCALE GENOMIC DNA]</scope>
    <source>
        <strain evidence="3">JCM 6835</strain>
    </source>
</reference>
<dbReference type="Proteomes" id="UP001501666">
    <property type="component" value="Unassembled WGS sequence"/>
</dbReference>
<accession>A0ABP6FT42</accession>
<evidence type="ECO:0000313" key="3">
    <source>
        <dbReference type="Proteomes" id="UP001501666"/>
    </source>
</evidence>
<gene>
    <name evidence="2" type="ORF">GCM10010412_097280</name>
</gene>
<feature type="region of interest" description="Disordered" evidence="1">
    <location>
        <begin position="1"/>
        <end position="50"/>
    </location>
</feature>
<comment type="caution">
    <text evidence="2">The sequence shown here is derived from an EMBL/GenBank/DDBJ whole genome shotgun (WGS) entry which is preliminary data.</text>
</comment>
<proteinExistence type="predicted"/>
<dbReference type="EMBL" id="BAAATE010000059">
    <property type="protein sequence ID" value="GAA2700197.1"/>
    <property type="molecule type" value="Genomic_DNA"/>
</dbReference>
<feature type="compositionally biased region" description="Basic residues" evidence="1">
    <location>
        <begin position="1"/>
        <end position="10"/>
    </location>
</feature>
<keyword evidence="3" id="KW-1185">Reference proteome</keyword>
<protein>
    <recommendedName>
        <fullName evidence="4">(2Fe-2S) ferredoxin domain-containing protein</fullName>
    </recommendedName>
</protein>
<sequence length="176" mass="19414">MNPVRSRHCDRRADPDCATAPTGWEGQDELTREPGDSRGRLLTNPGRISPRADMTPVKRITICRDCCCGSVRKVPALDHDEQIRRLAEVAEVRVTDCLDVCDQANVLVVQPTPEGRAAGGRPMWLALVNDQGATADVAEWIRAGGPGLAPMPPILELHRFTPPRRLRPRDGDRRNA</sequence>
<organism evidence="2 3">
    <name type="scientific">Nonomuraea recticatena</name>
    <dbReference type="NCBI Taxonomy" id="46178"/>
    <lineage>
        <taxon>Bacteria</taxon>
        <taxon>Bacillati</taxon>
        <taxon>Actinomycetota</taxon>
        <taxon>Actinomycetes</taxon>
        <taxon>Streptosporangiales</taxon>
        <taxon>Streptosporangiaceae</taxon>
        <taxon>Nonomuraea</taxon>
    </lineage>
</organism>
<name>A0ABP6FT42_9ACTN</name>
<evidence type="ECO:0008006" key="4">
    <source>
        <dbReference type="Google" id="ProtNLM"/>
    </source>
</evidence>
<evidence type="ECO:0000313" key="2">
    <source>
        <dbReference type="EMBL" id="GAA2700197.1"/>
    </source>
</evidence>
<evidence type="ECO:0000256" key="1">
    <source>
        <dbReference type="SAM" id="MobiDB-lite"/>
    </source>
</evidence>
<feature type="compositionally biased region" description="Basic and acidic residues" evidence="1">
    <location>
        <begin position="29"/>
        <end position="39"/>
    </location>
</feature>